<dbReference type="Proteomes" id="UP000315724">
    <property type="component" value="Chromosome"/>
</dbReference>
<feature type="compositionally biased region" description="Basic and acidic residues" evidence="1">
    <location>
        <begin position="41"/>
        <end position="60"/>
    </location>
</feature>
<dbReference type="AlphaFoldDB" id="A0A517QQR4"/>
<accession>A0A517QQR4</accession>
<evidence type="ECO:0008006" key="5">
    <source>
        <dbReference type="Google" id="ProtNLM"/>
    </source>
</evidence>
<reference evidence="3 4" key="1">
    <citation type="submission" date="2019-02" db="EMBL/GenBank/DDBJ databases">
        <title>Deep-cultivation of Planctomycetes and their phenomic and genomic characterization uncovers novel biology.</title>
        <authorList>
            <person name="Wiegand S."/>
            <person name="Jogler M."/>
            <person name="Boedeker C."/>
            <person name="Pinto D."/>
            <person name="Vollmers J."/>
            <person name="Rivas-Marin E."/>
            <person name="Kohn T."/>
            <person name="Peeters S.H."/>
            <person name="Heuer A."/>
            <person name="Rast P."/>
            <person name="Oberbeckmann S."/>
            <person name="Bunk B."/>
            <person name="Jeske O."/>
            <person name="Meyerdierks A."/>
            <person name="Storesund J.E."/>
            <person name="Kallscheuer N."/>
            <person name="Luecker S."/>
            <person name="Lage O.M."/>
            <person name="Pohl T."/>
            <person name="Merkel B.J."/>
            <person name="Hornburger P."/>
            <person name="Mueller R.-W."/>
            <person name="Bruemmer F."/>
            <person name="Labrenz M."/>
            <person name="Spormann A.M."/>
            <person name="Op den Camp H."/>
            <person name="Overmann J."/>
            <person name="Amann R."/>
            <person name="Jetten M.S.M."/>
            <person name="Mascher T."/>
            <person name="Medema M.H."/>
            <person name="Devos D.P."/>
            <person name="Kaster A.-K."/>
            <person name="Ovreas L."/>
            <person name="Rohde M."/>
            <person name="Galperin M.Y."/>
            <person name="Jogler C."/>
        </authorList>
    </citation>
    <scope>NUCLEOTIDE SEQUENCE [LARGE SCALE GENOMIC DNA]</scope>
    <source>
        <strain evidence="3 4">Mal48</strain>
    </source>
</reference>
<proteinExistence type="predicted"/>
<dbReference type="EMBL" id="CP036267">
    <property type="protein sequence ID" value="QDT33938.1"/>
    <property type="molecule type" value="Genomic_DNA"/>
</dbReference>
<feature type="chain" id="PRO_5021886589" description="NusG domain-containing protein" evidence="2">
    <location>
        <begin position="22"/>
        <end position="141"/>
    </location>
</feature>
<sequence length="141" mass="15712" precursor="true">MNRAVSSILILLLLVSQSVFAVPHSHAGSLIGEPEGHSDRLHFHLHDGHTHHGQHDDHDSLPSTSQQHSDHDSTAVYTGDEQLFRDGEIVRITGVDFCVAWLCEDISQAITVPGCIPWQHRQTVAPRPHCALYLQFLSIRC</sequence>
<evidence type="ECO:0000256" key="2">
    <source>
        <dbReference type="SAM" id="SignalP"/>
    </source>
</evidence>
<keyword evidence="4" id="KW-1185">Reference proteome</keyword>
<organism evidence="3 4">
    <name type="scientific">Thalassoglobus polymorphus</name>
    <dbReference type="NCBI Taxonomy" id="2527994"/>
    <lineage>
        <taxon>Bacteria</taxon>
        <taxon>Pseudomonadati</taxon>
        <taxon>Planctomycetota</taxon>
        <taxon>Planctomycetia</taxon>
        <taxon>Planctomycetales</taxon>
        <taxon>Planctomycetaceae</taxon>
        <taxon>Thalassoglobus</taxon>
    </lineage>
</organism>
<name>A0A517QQR4_9PLAN</name>
<keyword evidence="2" id="KW-0732">Signal</keyword>
<feature type="signal peptide" evidence="2">
    <location>
        <begin position="1"/>
        <end position="21"/>
    </location>
</feature>
<evidence type="ECO:0000313" key="4">
    <source>
        <dbReference type="Proteomes" id="UP000315724"/>
    </source>
</evidence>
<evidence type="ECO:0000256" key="1">
    <source>
        <dbReference type="SAM" id="MobiDB-lite"/>
    </source>
</evidence>
<evidence type="ECO:0000313" key="3">
    <source>
        <dbReference type="EMBL" id="QDT33938.1"/>
    </source>
</evidence>
<protein>
    <recommendedName>
        <fullName evidence="5">NusG domain-containing protein</fullName>
    </recommendedName>
</protein>
<gene>
    <name evidence="3" type="ORF">Mal48_31950</name>
</gene>
<feature type="region of interest" description="Disordered" evidence="1">
    <location>
        <begin position="41"/>
        <end position="72"/>
    </location>
</feature>
<dbReference type="KEGG" id="tpol:Mal48_31950"/>